<protein>
    <submittedName>
        <fullName evidence="16">TonB-dependent receptor</fullName>
    </submittedName>
</protein>
<organism evidence="16 17">
    <name type="scientific">Govanella unica</name>
    <dbReference type="NCBI Taxonomy" id="2975056"/>
    <lineage>
        <taxon>Bacteria</taxon>
        <taxon>Pseudomonadati</taxon>
        <taxon>Pseudomonadota</taxon>
        <taxon>Alphaproteobacteria</taxon>
        <taxon>Emcibacterales</taxon>
        <taxon>Govanellaceae</taxon>
        <taxon>Govanella</taxon>
    </lineage>
</organism>
<feature type="domain" description="TonB-dependent receptor-like beta-barrel" evidence="14">
    <location>
        <begin position="320"/>
        <end position="806"/>
    </location>
</feature>
<evidence type="ECO:0000256" key="6">
    <source>
        <dbReference type="ARBA" id="ARBA00023004"/>
    </source>
</evidence>
<keyword evidence="13" id="KW-0732">Signal</keyword>
<keyword evidence="16" id="KW-0675">Receptor</keyword>
<evidence type="ECO:0000256" key="5">
    <source>
        <dbReference type="ARBA" id="ARBA00022692"/>
    </source>
</evidence>
<evidence type="ECO:0000256" key="2">
    <source>
        <dbReference type="ARBA" id="ARBA00022448"/>
    </source>
</evidence>
<dbReference type="GO" id="GO:0009279">
    <property type="term" value="C:cell outer membrane"/>
    <property type="evidence" value="ECO:0007669"/>
    <property type="project" value="UniProtKB-SubCell"/>
</dbReference>
<keyword evidence="3 11" id="KW-1134">Transmembrane beta strand</keyword>
<evidence type="ECO:0000256" key="4">
    <source>
        <dbReference type="ARBA" id="ARBA00022496"/>
    </source>
</evidence>
<dbReference type="PANTHER" id="PTHR32552:SF81">
    <property type="entry name" value="TONB-DEPENDENT OUTER MEMBRANE RECEPTOR"/>
    <property type="match status" value="1"/>
</dbReference>
<keyword evidence="4" id="KW-0410">Iron transport</keyword>
<evidence type="ECO:0000313" key="16">
    <source>
        <dbReference type="EMBL" id="MDA5192887.1"/>
    </source>
</evidence>
<dbReference type="Pfam" id="PF00593">
    <property type="entry name" value="TonB_dep_Rec_b-barrel"/>
    <property type="match status" value="1"/>
</dbReference>
<feature type="chain" id="PRO_5040742653" evidence="13">
    <location>
        <begin position="25"/>
        <end position="854"/>
    </location>
</feature>
<reference evidence="16" key="1">
    <citation type="submission" date="2022-08" db="EMBL/GenBank/DDBJ databases">
        <authorList>
            <person name="Vandamme P."/>
            <person name="Hettiarachchi A."/>
            <person name="Peeters C."/>
            <person name="Cnockaert M."/>
            <person name="Carlier A."/>
        </authorList>
    </citation>
    <scope>NUCLEOTIDE SEQUENCE</scope>
    <source>
        <strain evidence="16">LMG 31809</strain>
    </source>
</reference>
<keyword evidence="10 11" id="KW-0998">Cell outer membrane</keyword>
<dbReference type="GO" id="GO:0006826">
    <property type="term" value="P:iron ion transport"/>
    <property type="evidence" value="ECO:0007669"/>
    <property type="project" value="UniProtKB-KW"/>
</dbReference>
<evidence type="ECO:0000256" key="8">
    <source>
        <dbReference type="ARBA" id="ARBA00023077"/>
    </source>
</evidence>
<dbReference type="InterPro" id="IPR000531">
    <property type="entry name" value="Beta-barrel_TonB"/>
</dbReference>
<dbReference type="InterPro" id="IPR036942">
    <property type="entry name" value="Beta-barrel_TonB_sf"/>
</dbReference>
<evidence type="ECO:0000256" key="7">
    <source>
        <dbReference type="ARBA" id="ARBA00023065"/>
    </source>
</evidence>
<dbReference type="PROSITE" id="PS52016">
    <property type="entry name" value="TONB_DEPENDENT_REC_3"/>
    <property type="match status" value="1"/>
</dbReference>
<accession>A0A9X3Z6A8</accession>
<comment type="caution">
    <text evidence="16">The sequence shown here is derived from an EMBL/GenBank/DDBJ whole genome shotgun (WGS) entry which is preliminary data.</text>
</comment>
<keyword evidence="6" id="KW-0408">Iron</keyword>
<keyword evidence="8 12" id="KW-0798">TonB box</keyword>
<dbReference type="CDD" id="cd01347">
    <property type="entry name" value="ligand_gated_channel"/>
    <property type="match status" value="1"/>
</dbReference>
<keyword evidence="2 11" id="KW-0813">Transport</keyword>
<comment type="similarity">
    <text evidence="11 12">Belongs to the TonB-dependent receptor family.</text>
</comment>
<evidence type="ECO:0000256" key="13">
    <source>
        <dbReference type="SAM" id="SignalP"/>
    </source>
</evidence>
<evidence type="ECO:0000256" key="9">
    <source>
        <dbReference type="ARBA" id="ARBA00023136"/>
    </source>
</evidence>
<comment type="subcellular location">
    <subcellularLocation>
        <location evidence="1 11">Cell outer membrane</location>
        <topology evidence="1 11">Multi-pass membrane protein</topology>
    </subcellularLocation>
</comment>
<keyword evidence="5 11" id="KW-0812">Transmembrane</keyword>
<evidence type="ECO:0000256" key="11">
    <source>
        <dbReference type="PROSITE-ProRule" id="PRU01360"/>
    </source>
</evidence>
<evidence type="ECO:0000256" key="10">
    <source>
        <dbReference type="ARBA" id="ARBA00023237"/>
    </source>
</evidence>
<dbReference type="RefSeq" id="WP_274942588.1">
    <property type="nucleotide sequence ID" value="NZ_JANWOI010000001.1"/>
</dbReference>
<keyword evidence="7" id="KW-0406">Ion transport</keyword>
<evidence type="ECO:0000259" key="14">
    <source>
        <dbReference type="Pfam" id="PF00593"/>
    </source>
</evidence>
<feature type="signal peptide" evidence="13">
    <location>
        <begin position="1"/>
        <end position="24"/>
    </location>
</feature>
<keyword evidence="17" id="KW-1185">Reference proteome</keyword>
<dbReference type="Proteomes" id="UP001141619">
    <property type="component" value="Unassembled WGS sequence"/>
</dbReference>
<dbReference type="SUPFAM" id="SSF56935">
    <property type="entry name" value="Porins"/>
    <property type="match status" value="1"/>
</dbReference>
<keyword evidence="9 11" id="KW-0472">Membrane</keyword>
<dbReference type="PANTHER" id="PTHR32552">
    <property type="entry name" value="FERRICHROME IRON RECEPTOR-RELATED"/>
    <property type="match status" value="1"/>
</dbReference>
<evidence type="ECO:0000256" key="12">
    <source>
        <dbReference type="RuleBase" id="RU003357"/>
    </source>
</evidence>
<evidence type="ECO:0000256" key="1">
    <source>
        <dbReference type="ARBA" id="ARBA00004571"/>
    </source>
</evidence>
<dbReference type="AlphaFoldDB" id="A0A9X3Z6A8"/>
<proteinExistence type="inferred from homology"/>
<reference evidence="16" key="2">
    <citation type="journal article" date="2023" name="Syst. Appl. Microbiol.">
        <title>Govania unica gen. nov., sp. nov., a rare biosphere bacterium that represents a novel family in the class Alphaproteobacteria.</title>
        <authorList>
            <person name="Vandamme P."/>
            <person name="Peeters C."/>
            <person name="Hettiarachchi A."/>
            <person name="Cnockaert M."/>
            <person name="Carlier A."/>
        </authorList>
    </citation>
    <scope>NUCLEOTIDE SEQUENCE</scope>
    <source>
        <strain evidence="16">LMG 31809</strain>
    </source>
</reference>
<feature type="domain" description="TonB-dependent receptor plug" evidence="15">
    <location>
        <begin position="48"/>
        <end position="160"/>
    </location>
</feature>
<dbReference type="EMBL" id="JANWOI010000001">
    <property type="protein sequence ID" value="MDA5192887.1"/>
    <property type="molecule type" value="Genomic_DNA"/>
</dbReference>
<dbReference type="InterPro" id="IPR039426">
    <property type="entry name" value="TonB-dep_rcpt-like"/>
</dbReference>
<dbReference type="InterPro" id="IPR012910">
    <property type="entry name" value="Plug_dom"/>
</dbReference>
<gene>
    <name evidence="16" type="ORF">NYP16_02800</name>
</gene>
<evidence type="ECO:0000256" key="3">
    <source>
        <dbReference type="ARBA" id="ARBA00022452"/>
    </source>
</evidence>
<sequence length="854" mass="92615">MRTNRHTLAVSVSLYALMATGAYAQSHEGMSENFDEVIVTARKKVELLQDIPVSIQAFSETQIERMAIRDVGDVSKYSPSIIFDKASTPDGGNITIRGLAPTRGRASAAILVDGIDVSSEAIASPGGGILLSTKLLDIQRIEIVRGPHSVDYGRSAFAGAIQYVTKDPSDELSGDLHLGIGSHGRYDVNGGVSGPLVEGKLSGRVSAAYWTRNGFYRDQATLSRLGKGEGFGTSGTLLFTPNDSLSVKARLEYFEDKASPEAQYLVRSNSGLIQPANNPAFAQAVAGRVVSASPFAIFTGMVPNGRDLGRPLHSPDPLTGGLFRGFDRDVLRGSLIANWTVGSGTISSWTSATTAHSRNRQDYDQDAILSGPIGSQIDIAQRTSVQDTENSTKQFSQELRYASEWNSPVQMNVGGLFWTEKAKREAHTVIVTCATNVPACVKGASGLYANLIHTPDNNSRDTDHWSAYGTLAWAINDQWKLSAEGRYSHEKEVVVGTNCGLPVNKFGVICGDPFATSAFTPPVYGPSSVLGDRRTVAAMYGVPTAISTKNNYFTPRFILEWKPEDNKLIYISAAKGVKPGGTSTVAAGAWFDTDLDGDFDELAFDSEVMWSYELGGKFTWADGRVLTNFALFYQDYSNKQVVSTTSTPSGYPVAIIENAGAARIQGLEFEGMWRVTPEFRLSVGYTYLDTKYTSFTVRSDSKSTVLTAPACKPVFFGGKQLCELDLSGNKLEKTPKHSLVLGANYTASAEKLMSGASWFVEANAIYQSRRFVDQSNLRTLGSYWMGDVRTGISTDRWDLTLYVDNLFDDRTVKSADVKTGDVDREILGLASSSSAVLATLPDPRTFGLRSSFKF</sequence>
<evidence type="ECO:0000313" key="17">
    <source>
        <dbReference type="Proteomes" id="UP001141619"/>
    </source>
</evidence>
<evidence type="ECO:0000259" key="15">
    <source>
        <dbReference type="Pfam" id="PF07715"/>
    </source>
</evidence>
<name>A0A9X3Z6A8_9PROT</name>
<dbReference type="Gene3D" id="2.40.170.20">
    <property type="entry name" value="TonB-dependent receptor, beta-barrel domain"/>
    <property type="match status" value="1"/>
</dbReference>
<dbReference type="Pfam" id="PF07715">
    <property type="entry name" value="Plug"/>
    <property type="match status" value="1"/>
</dbReference>